<dbReference type="Proteomes" id="UP000184406">
    <property type="component" value="Unassembled WGS sequence"/>
</dbReference>
<dbReference type="PANTHER" id="PTHR43479:SF11">
    <property type="entry name" value="ACREF_ENVCD OPERON REPRESSOR-RELATED"/>
    <property type="match status" value="1"/>
</dbReference>
<gene>
    <name evidence="4" type="ORF">SAMN03080594_10314</name>
</gene>
<reference evidence="5" key="1">
    <citation type="submission" date="2016-11" db="EMBL/GenBank/DDBJ databases">
        <authorList>
            <person name="Varghese N."/>
            <person name="Submissions S."/>
        </authorList>
    </citation>
    <scope>NUCLEOTIDE SEQUENCE [LARGE SCALE GENOMIC DNA]</scope>
    <source>
        <strain evidence="5">DSM 17539</strain>
    </source>
</reference>
<dbReference type="GO" id="GO:0003677">
    <property type="term" value="F:DNA binding"/>
    <property type="evidence" value="ECO:0007669"/>
    <property type="project" value="UniProtKB-UniRule"/>
</dbReference>
<keyword evidence="5" id="KW-1185">Reference proteome</keyword>
<evidence type="ECO:0000259" key="3">
    <source>
        <dbReference type="PROSITE" id="PS50977"/>
    </source>
</evidence>
<dbReference type="Pfam" id="PF13972">
    <property type="entry name" value="TetR"/>
    <property type="match status" value="1"/>
</dbReference>
<dbReference type="SUPFAM" id="SSF46689">
    <property type="entry name" value="Homeodomain-like"/>
    <property type="match status" value="1"/>
</dbReference>
<accession>A0A1M4ZZH4</accession>
<evidence type="ECO:0000313" key="4">
    <source>
        <dbReference type="EMBL" id="SHF23046.1"/>
    </source>
</evidence>
<proteinExistence type="predicted"/>
<dbReference type="Pfam" id="PF00440">
    <property type="entry name" value="TetR_N"/>
    <property type="match status" value="1"/>
</dbReference>
<dbReference type="InterPro" id="IPR050624">
    <property type="entry name" value="HTH-type_Tx_Regulator"/>
</dbReference>
<dbReference type="Gene3D" id="1.10.357.10">
    <property type="entry name" value="Tetracycline Repressor, domain 2"/>
    <property type="match status" value="1"/>
</dbReference>
<name>A0A1M4ZZH4_9FLAO</name>
<dbReference type="InterPro" id="IPR001647">
    <property type="entry name" value="HTH_TetR"/>
</dbReference>
<dbReference type="RefSeq" id="WP_072861658.1">
    <property type="nucleotide sequence ID" value="NZ_FQUX01000003.1"/>
</dbReference>
<dbReference type="InterPro" id="IPR025722">
    <property type="entry name" value="TetR"/>
</dbReference>
<dbReference type="InterPro" id="IPR009057">
    <property type="entry name" value="Homeodomain-like_sf"/>
</dbReference>
<dbReference type="OrthoDB" id="9785164at2"/>
<dbReference type="PROSITE" id="PS50977">
    <property type="entry name" value="HTH_TETR_2"/>
    <property type="match status" value="1"/>
</dbReference>
<feature type="DNA-binding region" description="H-T-H motif" evidence="2">
    <location>
        <begin position="25"/>
        <end position="44"/>
    </location>
</feature>
<dbReference type="PANTHER" id="PTHR43479">
    <property type="entry name" value="ACREF/ENVCD OPERON REPRESSOR-RELATED"/>
    <property type="match status" value="1"/>
</dbReference>
<feature type="domain" description="HTH tetR-type" evidence="3">
    <location>
        <begin position="2"/>
        <end position="62"/>
    </location>
</feature>
<organism evidence="4 5">
    <name type="scientific">Arenibacter palladensis</name>
    <dbReference type="NCBI Taxonomy" id="237373"/>
    <lineage>
        <taxon>Bacteria</taxon>
        <taxon>Pseudomonadati</taxon>
        <taxon>Bacteroidota</taxon>
        <taxon>Flavobacteriia</taxon>
        <taxon>Flavobacteriales</taxon>
        <taxon>Flavobacteriaceae</taxon>
        <taxon>Arenibacter</taxon>
    </lineage>
</organism>
<evidence type="ECO:0000256" key="2">
    <source>
        <dbReference type="PROSITE-ProRule" id="PRU00335"/>
    </source>
</evidence>
<dbReference type="AlphaFoldDB" id="A0A1M4ZZH4"/>
<dbReference type="PRINTS" id="PR00455">
    <property type="entry name" value="HTHTETR"/>
</dbReference>
<protein>
    <submittedName>
        <fullName evidence="4">DNA-binding transcriptional regulator, AcrR family</fullName>
    </submittedName>
</protein>
<evidence type="ECO:0000313" key="5">
    <source>
        <dbReference type="Proteomes" id="UP000184406"/>
    </source>
</evidence>
<keyword evidence="1 2" id="KW-0238">DNA-binding</keyword>
<dbReference type="EMBL" id="FQUX01000003">
    <property type="protein sequence ID" value="SHF23046.1"/>
    <property type="molecule type" value="Genomic_DNA"/>
</dbReference>
<sequence length="209" mass="25122">MSIKRKLILEAARTLFNENGYHNVTIRMIALKMKMSSGNLNYHFKKREDIFEVLYFEMVEEFDQRIDVLPNTEVSIEQLRNDVESSMKRMLDYTFFWTDLYNLLSISDRVRAHFQEVYKNRIGGCFFLFEKLKQKNLMREASFEKEYNFLAERMINYGNTWLYSSRLYSNKLDAHNIDYYVNTYLSILFPFLTSQGKSEFQNLLPELFG</sequence>
<evidence type="ECO:0000256" key="1">
    <source>
        <dbReference type="ARBA" id="ARBA00023125"/>
    </source>
</evidence>